<feature type="chain" id="PRO_5045252927" evidence="1">
    <location>
        <begin position="20"/>
        <end position="178"/>
    </location>
</feature>
<proteinExistence type="predicted"/>
<accession>A0ABU2B9T4</accession>
<dbReference type="RefSeq" id="WP_277105471.1">
    <property type="nucleotide sequence ID" value="NZ_BAAAJS010000078.1"/>
</dbReference>
<gene>
    <name evidence="2" type="ORF">J2S37_001913</name>
</gene>
<keyword evidence="3" id="KW-1185">Reference proteome</keyword>
<evidence type="ECO:0000313" key="2">
    <source>
        <dbReference type="EMBL" id="MDR7355375.1"/>
    </source>
</evidence>
<evidence type="ECO:0000313" key="3">
    <source>
        <dbReference type="Proteomes" id="UP001183619"/>
    </source>
</evidence>
<evidence type="ECO:0000256" key="1">
    <source>
        <dbReference type="SAM" id="SignalP"/>
    </source>
</evidence>
<keyword evidence="1" id="KW-0732">Signal</keyword>
<dbReference type="EMBL" id="JAVDYF010000001">
    <property type="protein sequence ID" value="MDR7355375.1"/>
    <property type="molecule type" value="Genomic_DNA"/>
</dbReference>
<name>A0ABU2B9T4_9CORY</name>
<protein>
    <submittedName>
        <fullName evidence="2">Uncharacterized protein</fullName>
    </submittedName>
</protein>
<feature type="signal peptide" evidence="1">
    <location>
        <begin position="1"/>
        <end position="19"/>
    </location>
</feature>
<dbReference type="Proteomes" id="UP001183619">
    <property type="component" value="Unassembled WGS sequence"/>
</dbReference>
<organism evidence="2 3">
    <name type="scientific">Corynebacterium felinum</name>
    <dbReference type="NCBI Taxonomy" id="131318"/>
    <lineage>
        <taxon>Bacteria</taxon>
        <taxon>Bacillati</taxon>
        <taxon>Actinomycetota</taxon>
        <taxon>Actinomycetes</taxon>
        <taxon>Mycobacteriales</taxon>
        <taxon>Corynebacteriaceae</taxon>
        <taxon>Corynebacterium</taxon>
    </lineage>
</organism>
<sequence>MTMKHKVSAVLIAAGVVFASQSVATAQEVSTEVPMAHPTGGVHTIKFFGNSWCGRADDSGKATQVATFGIRDLNVQSSTARFFIDPNKLFPFNSATVQWKNTATGAQGSKTFHKSGFYMDMPVGDVGFGEVEATMTVTRSLLPTLSPGSAIPFFSSTHTETLKVAGVAATACENSLKN</sequence>
<reference evidence="2 3" key="1">
    <citation type="submission" date="2023-07" db="EMBL/GenBank/DDBJ databases">
        <title>Sequencing the genomes of 1000 actinobacteria strains.</title>
        <authorList>
            <person name="Klenk H.-P."/>
        </authorList>
    </citation>
    <scope>NUCLEOTIDE SEQUENCE [LARGE SCALE GENOMIC DNA]</scope>
    <source>
        <strain evidence="2 3">DSM 44508</strain>
    </source>
</reference>
<comment type="caution">
    <text evidence="2">The sequence shown here is derived from an EMBL/GenBank/DDBJ whole genome shotgun (WGS) entry which is preliminary data.</text>
</comment>